<dbReference type="Proteomes" id="UP001205105">
    <property type="component" value="Unassembled WGS sequence"/>
</dbReference>
<feature type="region of interest" description="Disordered" evidence="1">
    <location>
        <begin position="122"/>
        <end position="180"/>
    </location>
</feature>
<feature type="compositionally biased region" description="Low complexity" evidence="1">
    <location>
        <begin position="122"/>
        <end position="173"/>
    </location>
</feature>
<protein>
    <submittedName>
        <fullName evidence="4">Uncharacterized protein</fullName>
    </submittedName>
</protein>
<keyword evidence="5" id="KW-1185">Reference proteome</keyword>
<feature type="signal peptide" evidence="3">
    <location>
        <begin position="1"/>
        <end position="27"/>
    </location>
</feature>
<feature type="region of interest" description="Disordered" evidence="1">
    <location>
        <begin position="277"/>
        <end position="307"/>
    </location>
</feature>
<organism evidence="4 5">
    <name type="scientific">Chlorella ohadii</name>
    <dbReference type="NCBI Taxonomy" id="2649997"/>
    <lineage>
        <taxon>Eukaryota</taxon>
        <taxon>Viridiplantae</taxon>
        <taxon>Chlorophyta</taxon>
        <taxon>core chlorophytes</taxon>
        <taxon>Trebouxiophyceae</taxon>
        <taxon>Chlorellales</taxon>
        <taxon>Chlorellaceae</taxon>
        <taxon>Chlorella clade</taxon>
        <taxon>Chlorella</taxon>
    </lineage>
</organism>
<keyword evidence="3" id="KW-0732">Signal</keyword>
<evidence type="ECO:0000313" key="5">
    <source>
        <dbReference type="Proteomes" id="UP001205105"/>
    </source>
</evidence>
<keyword evidence="2" id="KW-0472">Membrane</keyword>
<evidence type="ECO:0000256" key="1">
    <source>
        <dbReference type="SAM" id="MobiDB-lite"/>
    </source>
</evidence>
<feature type="transmembrane region" description="Helical" evidence="2">
    <location>
        <begin position="234"/>
        <end position="255"/>
    </location>
</feature>
<proteinExistence type="predicted"/>
<dbReference type="EMBL" id="JADXDR010000177">
    <property type="protein sequence ID" value="KAI7836753.1"/>
    <property type="molecule type" value="Genomic_DNA"/>
</dbReference>
<gene>
    <name evidence="4" type="ORF">COHA_009391</name>
</gene>
<name>A0AAD5DHZ3_9CHLO</name>
<dbReference type="AlphaFoldDB" id="A0AAD5DHZ3"/>
<keyword evidence="2" id="KW-1133">Transmembrane helix</keyword>
<accession>A0AAD5DHZ3</accession>
<evidence type="ECO:0000256" key="3">
    <source>
        <dbReference type="SAM" id="SignalP"/>
    </source>
</evidence>
<comment type="caution">
    <text evidence="4">The sequence shown here is derived from an EMBL/GenBank/DDBJ whole genome shotgun (WGS) entry which is preliminary data.</text>
</comment>
<keyword evidence="2" id="KW-0812">Transmembrane</keyword>
<feature type="compositionally biased region" description="Pro residues" evidence="1">
    <location>
        <begin position="278"/>
        <end position="288"/>
    </location>
</feature>
<sequence length="307" mass="31840">MRSGRSIFGLAVLAAALAVLLGHGVRSQVHTQVEILDDSCDAKLQYLWGNYTNPPVAPVAGCDRACLSACYNTLNWAIYSEAKQDCPHQTDIIACFHPYRAQWYEFVKDCALFQWGASGSSAEGEGESGSSSSSSSSSSSTSSSAAAEGSVAAEGAAPTTTAAEGSAAAEGAAPSPPAAADANLGRRRVLLQEAEAALGDGTVNVYNGCFPGFKDVEEFEDYMDGKYEFPSDSAAVGITLSVLFFSSLVLVGFGLPKFVKQPLAKGKAKVKGWFVRRPAPPKLQPPAAPAAAEAQAEGEAKADAPSS</sequence>
<evidence type="ECO:0000256" key="2">
    <source>
        <dbReference type="SAM" id="Phobius"/>
    </source>
</evidence>
<feature type="chain" id="PRO_5042030732" evidence="3">
    <location>
        <begin position="28"/>
        <end position="307"/>
    </location>
</feature>
<evidence type="ECO:0000313" key="4">
    <source>
        <dbReference type="EMBL" id="KAI7836753.1"/>
    </source>
</evidence>
<reference evidence="4" key="1">
    <citation type="submission" date="2020-11" db="EMBL/GenBank/DDBJ databases">
        <title>Chlorella ohadii genome sequencing and assembly.</title>
        <authorList>
            <person name="Murik O."/>
            <person name="Treves H."/>
            <person name="Kedem I."/>
            <person name="Shotland Y."/>
            <person name="Kaplan A."/>
        </authorList>
    </citation>
    <scope>NUCLEOTIDE SEQUENCE</scope>
    <source>
        <strain evidence="4">1</strain>
    </source>
</reference>
<feature type="compositionally biased region" description="Basic and acidic residues" evidence="1">
    <location>
        <begin position="298"/>
        <end position="307"/>
    </location>
</feature>